<dbReference type="SUPFAM" id="SSF81886">
    <property type="entry name" value="Helical scaffold and wing domains of SecA"/>
    <property type="match status" value="1"/>
</dbReference>
<organism evidence="18">
    <name type="scientific">freshwater metagenome</name>
    <dbReference type="NCBI Taxonomy" id="449393"/>
    <lineage>
        <taxon>unclassified sequences</taxon>
        <taxon>metagenomes</taxon>
        <taxon>ecological metagenomes</taxon>
    </lineage>
</organism>
<dbReference type="InterPro" id="IPR011130">
    <property type="entry name" value="SecA_preprotein_X-link_dom"/>
</dbReference>
<dbReference type="GO" id="GO:0006605">
    <property type="term" value="P:protein targeting"/>
    <property type="evidence" value="ECO:0007669"/>
    <property type="project" value="InterPro"/>
</dbReference>
<evidence type="ECO:0000256" key="6">
    <source>
        <dbReference type="ARBA" id="ARBA00022490"/>
    </source>
</evidence>
<name>A0A6J7D3P2_9ZZZZ</name>
<evidence type="ECO:0000256" key="3">
    <source>
        <dbReference type="ARBA" id="ARBA00007650"/>
    </source>
</evidence>
<keyword evidence="8" id="KW-0547">Nucleotide-binding</keyword>
<dbReference type="SUPFAM" id="SSF81767">
    <property type="entry name" value="Pre-protein crosslinking domain of SecA"/>
    <property type="match status" value="1"/>
</dbReference>
<dbReference type="InterPro" id="IPR044722">
    <property type="entry name" value="SecA_SF2_C"/>
</dbReference>
<dbReference type="Gene3D" id="3.10.450.50">
    <property type="match status" value="1"/>
</dbReference>
<dbReference type="EMBL" id="CAFBLU010000002">
    <property type="protein sequence ID" value="CAB4861753.1"/>
    <property type="molecule type" value="Genomic_DNA"/>
</dbReference>
<dbReference type="InterPro" id="IPR036670">
    <property type="entry name" value="SecA_X-link_sf"/>
</dbReference>
<dbReference type="HAMAP" id="MF_01382">
    <property type="entry name" value="SecA"/>
    <property type="match status" value="1"/>
</dbReference>
<dbReference type="Pfam" id="PF02810">
    <property type="entry name" value="SEC-C"/>
    <property type="match status" value="1"/>
</dbReference>
<dbReference type="InterPro" id="IPR011115">
    <property type="entry name" value="SecA_DEAD"/>
</dbReference>
<dbReference type="InterPro" id="IPR000185">
    <property type="entry name" value="SecA"/>
</dbReference>
<keyword evidence="10" id="KW-0067">ATP-binding</keyword>
<comment type="subcellular location">
    <subcellularLocation>
        <location evidence="2">Membrane</location>
        <topology evidence="2">Peripheral membrane protein</topology>
    </subcellularLocation>
</comment>
<dbReference type="PROSITE" id="PS51194">
    <property type="entry name" value="HELICASE_CTER"/>
    <property type="match status" value="1"/>
</dbReference>
<dbReference type="GO" id="GO:0031522">
    <property type="term" value="C:cell envelope Sec protein transport complex"/>
    <property type="evidence" value="ECO:0007669"/>
    <property type="project" value="TreeGrafter"/>
</dbReference>
<evidence type="ECO:0000256" key="1">
    <source>
        <dbReference type="ARBA" id="ARBA00001947"/>
    </source>
</evidence>
<dbReference type="Gene3D" id="3.40.50.300">
    <property type="entry name" value="P-loop containing nucleotide triphosphate hydrolases"/>
    <property type="match status" value="2"/>
</dbReference>
<evidence type="ECO:0000256" key="2">
    <source>
        <dbReference type="ARBA" id="ARBA00004170"/>
    </source>
</evidence>
<gene>
    <name evidence="18" type="ORF">UFOPK3444_00218</name>
</gene>
<dbReference type="PROSITE" id="PS01312">
    <property type="entry name" value="SECA"/>
    <property type="match status" value="1"/>
</dbReference>
<keyword evidence="12" id="KW-1278">Translocase</keyword>
<dbReference type="PRINTS" id="PR00906">
    <property type="entry name" value="SECA"/>
</dbReference>
<keyword evidence="9" id="KW-0862">Zinc</keyword>
<accession>A0A6J7D3P2</accession>
<keyword evidence="4" id="KW-0813">Transport</keyword>
<dbReference type="InterPro" id="IPR001650">
    <property type="entry name" value="Helicase_C-like"/>
</dbReference>
<evidence type="ECO:0000256" key="8">
    <source>
        <dbReference type="ARBA" id="ARBA00022741"/>
    </source>
</evidence>
<dbReference type="GO" id="GO:0017038">
    <property type="term" value="P:protein import"/>
    <property type="evidence" value="ECO:0007669"/>
    <property type="project" value="InterPro"/>
</dbReference>
<evidence type="ECO:0000259" key="17">
    <source>
        <dbReference type="PROSITE" id="PS51196"/>
    </source>
</evidence>
<comment type="cofactor">
    <cofactor evidence="1">
        <name>Zn(2+)</name>
        <dbReference type="ChEBI" id="CHEBI:29105"/>
    </cofactor>
</comment>
<dbReference type="InterPro" id="IPR004027">
    <property type="entry name" value="SEC_C_motif"/>
</dbReference>
<dbReference type="SUPFAM" id="SSF52540">
    <property type="entry name" value="P-loop containing nucleoside triphosphate hydrolases"/>
    <property type="match status" value="2"/>
</dbReference>
<evidence type="ECO:0000256" key="13">
    <source>
        <dbReference type="ARBA" id="ARBA00023010"/>
    </source>
</evidence>
<evidence type="ECO:0000256" key="10">
    <source>
        <dbReference type="ARBA" id="ARBA00022840"/>
    </source>
</evidence>
<dbReference type="GO" id="GO:0005886">
    <property type="term" value="C:plasma membrane"/>
    <property type="evidence" value="ECO:0007669"/>
    <property type="project" value="TreeGrafter"/>
</dbReference>
<comment type="similarity">
    <text evidence="3">Belongs to the SecA family.</text>
</comment>
<dbReference type="NCBIfam" id="NF009538">
    <property type="entry name" value="PRK12904.1"/>
    <property type="match status" value="1"/>
</dbReference>
<dbReference type="SMART" id="SM00957">
    <property type="entry name" value="SecA_DEAD"/>
    <property type="match status" value="1"/>
</dbReference>
<dbReference type="SMART" id="SM00958">
    <property type="entry name" value="SecA_PP_bind"/>
    <property type="match status" value="1"/>
</dbReference>
<dbReference type="GO" id="GO:0046872">
    <property type="term" value="F:metal ion binding"/>
    <property type="evidence" value="ECO:0007669"/>
    <property type="project" value="UniProtKB-KW"/>
</dbReference>
<dbReference type="PROSITE" id="PS51196">
    <property type="entry name" value="SECA_MOTOR_DEAD"/>
    <property type="match status" value="1"/>
</dbReference>
<dbReference type="FunFam" id="3.40.50.300:FF:000113">
    <property type="entry name" value="Preprotein translocase subunit SecA"/>
    <property type="match status" value="1"/>
</dbReference>
<dbReference type="NCBIfam" id="TIGR00963">
    <property type="entry name" value="secA"/>
    <property type="match status" value="1"/>
</dbReference>
<dbReference type="InterPro" id="IPR011116">
    <property type="entry name" value="SecA_Wing/Scaffold"/>
</dbReference>
<evidence type="ECO:0000256" key="12">
    <source>
        <dbReference type="ARBA" id="ARBA00022967"/>
    </source>
</evidence>
<dbReference type="CDD" id="cd17928">
    <property type="entry name" value="DEXDc_SecA"/>
    <property type="match status" value="1"/>
</dbReference>
<feature type="domain" description="Helicase ATP-binding" evidence="15">
    <location>
        <begin position="89"/>
        <end position="258"/>
    </location>
</feature>
<feature type="domain" description="Helicase C-terminal" evidence="16">
    <location>
        <begin position="444"/>
        <end position="664"/>
    </location>
</feature>
<keyword evidence="5" id="KW-1003">Cell membrane</keyword>
<reference evidence="18" key="1">
    <citation type="submission" date="2020-05" db="EMBL/GenBank/DDBJ databases">
        <authorList>
            <person name="Chiriac C."/>
            <person name="Salcher M."/>
            <person name="Ghai R."/>
            <person name="Kavagutti S V."/>
        </authorList>
    </citation>
    <scope>NUCLEOTIDE SEQUENCE</scope>
</reference>
<dbReference type="PANTHER" id="PTHR30612">
    <property type="entry name" value="SECA INNER MEMBRANE COMPONENT OF SEC PROTEIN SECRETION SYSTEM"/>
    <property type="match status" value="1"/>
</dbReference>
<protein>
    <submittedName>
        <fullName evidence="18">Unannotated protein</fullName>
    </submittedName>
</protein>
<keyword evidence="14" id="KW-0472">Membrane</keyword>
<dbReference type="AlphaFoldDB" id="A0A6J7D3P2"/>
<evidence type="ECO:0000256" key="5">
    <source>
        <dbReference type="ARBA" id="ARBA00022475"/>
    </source>
</evidence>
<keyword evidence="13" id="KW-0811">Translocation</keyword>
<dbReference type="GO" id="GO:0005524">
    <property type="term" value="F:ATP binding"/>
    <property type="evidence" value="ECO:0007669"/>
    <property type="project" value="UniProtKB-KW"/>
</dbReference>
<evidence type="ECO:0000256" key="9">
    <source>
        <dbReference type="ARBA" id="ARBA00022833"/>
    </source>
</evidence>
<dbReference type="Pfam" id="PF01043">
    <property type="entry name" value="SecA_PP_bind"/>
    <property type="match status" value="1"/>
</dbReference>
<evidence type="ECO:0000256" key="7">
    <source>
        <dbReference type="ARBA" id="ARBA00022723"/>
    </source>
</evidence>
<evidence type="ECO:0000256" key="14">
    <source>
        <dbReference type="ARBA" id="ARBA00023136"/>
    </source>
</evidence>
<dbReference type="PANTHER" id="PTHR30612:SF0">
    <property type="entry name" value="CHLOROPLAST PROTEIN-TRANSPORTING ATPASE"/>
    <property type="match status" value="1"/>
</dbReference>
<dbReference type="GO" id="GO:0006886">
    <property type="term" value="P:intracellular protein transport"/>
    <property type="evidence" value="ECO:0007669"/>
    <property type="project" value="InterPro"/>
</dbReference>
<dbReference type="Pfam" id="PF21090">
    <property type="entry name" value="P-loop_SecA"/>
    <property type="match status" value="1"/>
</dbReference>
<dbReference type="InterPro" id="IPR027417">
    <property type="entry name" value="P-loop_NTPase"/>
</dbReference>
<keyword evidence="6" id="KW-0963">Cytoplasm</keyword>
<dbReference type="CDD" id="cd18803">
    <property type="entry name" value="SF2_C_secA"/>
    <property type="match status" value="1"/>
</dbReference>
<dbReference type="InterPro" id="IPR014018">
    <property type="entry name" value="SecA_motor_DEAD"/>
</dbReference>
<dbReference type="InterPro" id="IPR036266">
    <property type="entry name" value="SecA_Wing/Scaffold_sf"/>
</dbReference>
<keyword evidence="7" id="KW-0479">Metal-binding</keyword>
<proteinExistence type="inferred from homology"/>
<keyword evidence="11" id="KW-0653">Protein transport</keyword>
<dbReference type="Gene3D" id="1.10.3060.10">
    <property type="entry name" value="Helical scaffold and wing domains of SecA"/>
    <property type="match status" value="1"/>
</dbReference>
<dbReference type="Pfam" id="PF07516">
    <property type="entry name" value="SecA_SW"/>
    <property type="match status" value="1"/>
</dbReference>
<dbReference type="Pfam" id="PF07517">
    <property type="entry name" value="SecA_DEAD"/>
    <property type="match status" value="1"/>
</dbReference>
<dbReference type="FunFam" id="3.90.1440.10:FF:000002">
    <property type="entry name" value="Protein translocase subunit SecA"/>
    <property type="match status" value="1"/>
</dbReference>
<feature type="domain" description="SecA family profile" evidence="17">
    <location>
        <begin position="1"/>
        <end position="644"/>
    </location>
</feature>
<dbReference type="InterPro" id="IPR014001">
    <property type="entry name" value="Helicase_ATP-bd"/>
</dbReference>
<sequence>MSIIERALRIGEGKKYKQFEERVKRIAAWEPELELLDDAELRAAADGLRERARGDEPESLDELLEECFALVREAGKRTMGMRHFDVQLVGGMVLHSGAIAEMKTGEGKTLTATLAVVLNSLSGRGVHVVTVNDYLARRDAEWMMPIYEQLGVSVGILQNLQDYESKRASYACDATYGTNSEFGFDYLRDNMATSLEEKVQHGGRAKAGEGIKAHIFAVVDEVDNILIDEARTPLIISGAPEQAADLYAKFAKLAKTMSSGEKPEGMDPKTKKEFVADFDFEFEEKHKTVAVTEQGVSKAERFMGIDHLYRAENGYLVNHLIQSLKAESLYKRDVDYAVVDGEVKIIDEYTGRILDGRRWSEGLHQAVEAKEGVRVQEENQTLATVTLQNYFRMYEKLAGMTGTALTEATEFMKIYELQVVQIPTNQEMIRDDRNDQVFKTREGKWSAVVREIRERNGNDQPVLVGTISVEVSEILSERLRKHGIPHSVLNAKPEFAEKEGETIALAGLPGAVTIATNMAGRGVDIKLGGSVEALVEHAAEKEGIKPGSEKWDAAAARLTSDIEAQVEADRARVMEAGGLCIIGTERHESRRIDNQLRGRAGRQGDPGFSRFFLSAEDDLVRLFAGDRIYKILDRLGSVDEEGNEEPIEAGMLSKQIEKAQRKVEEQNFLMRKRVLEYDDVLNQQREVIYRYRDEILEGADIGGQAQDEMAKLADRLVEEYTAGDFVEEWDVPGLFDRLEEIAPADELRERFPSNDIDRDELRETVSDFLVARYAARREELGPDLMGELERYLLLEVIDQRWKEHLYDMDYLREGIHLRGFAQIEPLVAYKNEGFVLFGDLMDTIWGDYARMVFNVVVEVDGDAVLPAQPAAAQPGNALNYSGGSAMQPSALANAAALALAAESGDPAAIAALQAAQADAAQMEGMPVVEQRVVSDEDQIGRNDPCWCGSGLKYKKCHGA</sequence>
<dbReference type="Gene3D" id="3.90.1440.10">
    <property type="entry name" value="SecA, preprotein cross-linking domain"/>
    <property type="match status" value="1"/>
</dbReference>
<dbReference type="InterPro" id="IPR020937">
    <property type="entry name" value="SecA_CS"/>
</dbReference>
<evidence type="ECO:0000259" key="15">
    <source>
        <dbReference type="PROSITE" id="PS51192"/>
    </source>
</evidence>
<dbReference type="PROSITE" id="PS51192">
    <property type="entry name" value="HELICASE_ATP_BIND_1"/>
    <property type="match status" value="1"/>
</dbReference>
<evidence type="ECO:0000256" key="4">
    <source>
        <dbReference type="ARBA" id="ARBA00022448"/>
    </source>
</evidence>
<evidence type="ECO:0000256" key="11">
    <source>
        <dbReference type="ARBA" id="ARBA00022927"/>
    </source>
</evidence>
<evidence type="ECO:0000259" key="16">
    <source>
        <dbReference type="PROSITE" id="PS51194"/>
    </source>
</evidence>
<evidence type="ECO:0000313" key="18">
    <source>
        <dbReference type="EMBL" id="CAB4861753.1"/>
    </source>
</evidence>
<dbReference type="GO" id="GO:0043952">
    <property type="term" value="P:protein transport by the Sec complex"/>
    <property type="evidence" value="ECO:0007669"/>
    <property type="project" value="TreeGrafter"/>
</dbReference>
<dbReference type="GO" id="GO:0005829">
    <property type="term" value="C:cytosol"/>
    <property type="evidence" value="ECO:0007669"/>
    <property type="project" value="TreeGrafter"/>
</dbReference>